<dbReference type="InterPro" id="IPR036979">
    <property type="entry name" value="CM_dom_sf"/>
</dbReference>
<dbReference type="SUPFAM" id="SSF48600">
    <property type="entry name" value="Chorismate mutase II"/>
    <property type="match status" value="1"/>
</dbReference>
<evidence type="ECO:0000313" key="4">
    <source>
        <dbReference type="EMBL" id="KAK3209758.1"/>
    </source>
</evidence>
<feature type="signal peptide" evidence="2">
    <location>
        <begin position="1"/>
        <end position="18"/>
    </location>
</feature>
<feature type="chain" id="PRO_5042983291" description="Chorismate mutase domain-containing protein" evidence="2">
    <location>
        <begin position="19"/>
        <end position="500"/>
    </location>
</feature>
<dbReference type="InterPro" id="IPR036263">
    <property type="entry name" value="Chorismate_II_sf"/>
</dbReference>
<keyword evidence="1" id="KW-0472">Membrane</keyword>
<dbReference type="Gene3D" id="1.20.59.10">
    <property type="entry name" value="Chorismate mutase"/>
    <property type="match status" value="1"/>
</dbReference>
<evidence type="ECO:0000313" key="5">
    <source>
        <dbReference type="Proteomes" id="UP001280581"/>
    </source>
</evidence>
<dbReference type="PROSITE" id="PS51168">
    <property type="entry name" value="CHORISMATE_MUT_2"/>
    <property type="match status" value="1"/>
</dbReference>
<proteinExistence type="predicted"/>
<evidence type="ECO:0000256" key="1">
    <source>
        <dbReference type="SAM" id="Phobius"/>
    </source>
</evidence>
<dbReference type="PANTHER" id="PTHR42109:SF2">
    <property type="entry name" value="INTEGRAL MEMBRANE PROTEIN"/>
    <property type="match status" value="1"/>
</dbReference>
<gene>
    <name evidence="4" type="ORF">GRF29_44g521602</name>
</gene>
<feature type="transmembrane region" description="Helical" evidence="1">
    <location>
        <begin position="304"/>
        <end position="325"/>
    </location>
</feature>
<dbReference type="Proteomes" id="UP001280581">
    <property type="component" value="Unassembled WGS sequence"/>
</dbReference>
<dbReference type="InterPro" id="IPR056119">
    <property type="entry name" value="DUF7702"/>
</dbReference>
<feature type="transmembrane region" description="Helical" evidence="1">
    <location>
        <begin position="416"/>
        <end position="438"/>
    </location>
</feature>
<dbReference type="GO" id="GO:0004106">
    <property type="term" value="F:chorismate mutase activity"/>
    <property type="evidence" value="ECO:0007669"/>
    <property type="project" value="InterPro"/>
</dbReference>
<dbReference type="AlphaFoldDB" id="A0AAN6LZQ7"/>
<feature type="transmembrane region" description="Helical" evidence="1">
    <location>
        <begin position="270"/>
        <end position="292"/>
    </location>
</feature>
<feature type="transmembrane region" description="Helical" evidence="1">
    <location>
        <begin position="345"/>
        <end position="364"/>
    </location>
</feature>
<reference evidence="4 5" key="1">
    <citation type="submission" date="2021-02" db="EMBL/GenBank/DDBJ databases">
        <title>Genome assembly of Pseudopithomyces chartarum.</title>
        <authorList>
            <person name="Jauregui R."/>
            <person name="Singh J."/>
            <person name="Voisey C."/>
        </authorList>
    </citation>
    <scope>NUCLEOTIDE SEQUENCE [LARGE SCALE GENOMIC DNA]</scope>
    <source>
        <strain evidence="4 5">AGR01</strain>
    </source>
</reference>
<sequence length="500" mass="54438">MALLTTLSILIAAGIAASHPSTCIFTPSTNATALNYPGSPLLNTTASSHPYNISTLTSVPVASICTSPTGNRTAELACARTYIDAIDEQLAFLYARRLGYAAVAGASKFATNTSLNDPSRNEAVAEGMAGKVLKYGATEAAGRVMGGEGCMIYAALEYEVETIQRDCDGGFEEHVERAVHRRLYKGTRAREMGIQRGLAYGATINVVTLIVYFIYLCIAIWLSIRQGLGHNFPWICMVILSLCRLTQVALDLAATVLYPETKLSNTTLETGVAILTEISLTPLFMSTASVLNMTNGPKGRRMQWVLLLLYIPLIISLILIVAGGIDPDSRDTLTFAATESTKAGIVLYCCCFVVLIWATTIIAARLYLANSLEVKILTTVVISLPFFLVDVVYMMLFAFEKQVAPLKFNVISGNVTIQLCMQVIMEYIIVGLYLGLGLRIPDKAAKLKEKVIGDRDYEQLRETFLWKMYEAGSATVAVVVMPALRFAHWMLGRILRSGGA</sequence>
<evidence type="ECO:0000259" key="3">
    <source>
        <dbReference type="PROSITE" id="PS51168"/>
    </source>
</evidence>
<feature type="transmembrane region" description="Helical" evidence="1">
    <location>
        <begin position="198"/>
        <end position="222"/>
    </location>
</feature>
<dbReference type="Pfam" id="PF01817">
    <property type="entry name" value="CM_2"/>
    <property type="match status" value="1"/>
</dbReference>
<feature type="domain" description="Chorismate mutase" evidence="3">
    <location>
        <begin position="70"/>
        <end position="195"/>
    </location>
</feature>
<feature type="transmembrane region" description="Helical" evidence="1">
    <location>
        <begin position="376"/>
        <end position="396"/>
    </location>
</feature>
<dbReference type="EMBL" id="WVTA01000005">
    <property type="protein sequence ID" value="KAK3209758.1"/>
    <property type="molecule type" value="Genomic_DNA"/>
</dbReference>
<dbReference type="PANTHER" id="PTHR42109">
    <property type="entry name" value="UNPLACED GENOMIC SCAFFOLD UM_SCAF_CONTIG_1.265, WHOLE GENOME SHOTGUN SEQUENCE"/>
    <property type="match status" value="1"/>
</dbReference>
<protein>
    <recommendedName>
        <fullName evidence="3">Chorismate mutase domain-containing protein</fullName>
    </recommendedName>
</protein>
<accession>A0AAN6LZQ7</accession>
<dbReference type="GO" id="GO:0046417">
    <property type="term" value="P:chorismate metabolic process"/>
    <property type="evidence" value="ECO:0007669"/>
    <property type="project" value="InterPro"/>
</dbReference>
<name>A0AAN6LZQ7_9PLEO</name>
<keyword evidence="2" id="KW-0732">Signal</keyword>
<dbReference type="InterPro" id="IPR002701">
    <property type="entry name" value="CM_II_prokaryot"/>
</dbReference>
<feature type="transmembrane region" description="Helical" evidence="1">
    <location>
        <begin position="234"/>
        <end position="258"/>
    </location>
</feature>
<dbReference type="Pfam" id="PF24800">
    <property type="entry name" value="DUF7702"/>
    <property type="match status" value="1"/>
</dbReference>
<keyword evidence="5" id="KW-1185">Reference proteome</keyword>
<keyword evidence="1" id="KW-1133">Transmembrane helix</keyword>
<organism evidence="4 5">
    <name type="scientific">Pseudopithomyces chartarum</name>
    <dbReference type="NCBI Taxonomy" id="1892770"/>
    <lineage>
        <taxon>Eukaryota</taxon>
        <taxon>Fungi</taxon>
        <taxon>Dikarya</taxon>
        <taxon>Ascomycota</taxon>
        <taxon>Pezizomycotina</taxon>
        <taxon>Dothideomycetes</taxon>
        <taxon>Pleosporomycetidae</taxon>
        <taxon>Pleosporales</taxon>
        <taxon>Massarineae</taxon>
        <taxon>Didymosphaeriaceae</taxon>
        <taxon>Pseudopithomyces</taxon>
    </lineage>
</organism>
<dbReference type="SMART" id="SM00830">
    <property type="entry name" value="CM_2"/>
    <property type="match status" value="1"/>
</dbReference>
<comment type="caution">
    <text evidence="4">The sequence shown here is derived from an EMBL/GenBank/DDBJ whole genome shotgun (WGS) entry which is preliminary data.</text>
</comment>
<evidence type="ECO:0000256" key="2">
    <source>
        <dbReference type="SAM" id="SignalP"/>
    </source>
</evidence>
<keyword evidence="1" id="KW-0812">Transmembrane</keyword>